<dbReference type="RefSeq" id="WP_109093149.1">
    <property type="nucleotide sequence ID" value="NZ_QETB01000001.1"/>
</dbReference>
<evidence type="ECO:0000259" key="2">
    <source>
        <dbReference type="SMART" id="SM00507"/>
    </source>
</evidence>
<proteinExistence type="predicted"/>
<accession>A0A2V1K951</accession>
<sequence length="585" mass="61872">MTTLFDVEPISLEHQTPPEVSAWSDPASRGLPFMGSNTADANGPLQGGSEGSGCAELADALARVTARCRGTRVSVAGLEEAASLLTAVKEASRCLDGIKLSAIARIDELQTRQAEASVDGRKPPLPGKERTLADTLTSGGMQSQAQTGREMKQARAFSAFPLFGEAIEKGRLSDAYLDVLTSVIRPRLKERAQEDEAALLAIALNEPVEHFKKGVKSWVVKQQPARAEAEVKKEAAQESFSVFPDGNGYRLSGWLAGMNGTALKQALRDIVGVPAKDDYRHPKQRDAEALMGLVFGAAGSSSQIGTAAGSGQDRDCAGSTPLSNGTIARHEILVHVPFSTLVQTEKAIERGCKELERSTGAGSPPAEGVLGGAGQGAGADSRSGGRLLSDSMARADSGIYSSGDACATTGVGLGRRGECLDQRPQQEADLGGVLAMIRAGIDGDMLEGFAPATLPDGSPLAPSQLARLMCDSHMTRFVVNARGEPLDVSYRQRLFSQRQAKAVVGRDRHCQFPGCTRGPEQGEIHHAQEWEKGGATVIDNAVLLCFAHHAVIHREQITIAHHLGGFVFTGKDGKRVGTSRTRANL</sequence>
<dbReference type="GO" id="GO:0004519">
    <property type="term" value="F:endonuclease activity"/>
    <property type="evidence" value="ECO:0007669"/>
    <property type="project" value="InterPro"/>
</dbReference>
<name>A0A2V1K951_9ACTO</name>
<feature type="domain" description="HNH nuclease" evidence="2">
    <location>
        <begin position="498"/>
        <end position="550"/>
    </location>
</feature>
<dbReference type="EMBL" id="QETB01000001">
    <property type="protein sequence ID" value="PWF27653.1"/>
    <property type="molecule type" value="Genomic_DNA"/>
</dbReference>
<organism evidence="3 4">
    <name type="scientific">Ancrocorticia populi</name>
    <dbReference type="NCBI Taxonomy" id="2175228"/>
    <lineage>
        <taxon>Bacteria</taxon>
        <taxon>Bacillati</taxon>
        <taxon>Actinomycetota</taxon>
        <taxon>Actinomycetes</taxon>
        <taxon>Actinomycetales</taxon>
        <taxon>Actinomycetaceae</taxon>
        <taxon>Ancrocorticia</taxon>
    </lineage>
</organism>
<evidence type="ECO:0000313" key="3">
    <source>
        <dbReference type="EMBL" id="PWF27653.1"/>
    </source>
</evidence>
<reference evidence="4" key="1">
    <citation type="submission" date="2018-05" db="EMBL/GenBank/DDBJ databases">
        <authorList>
            <person name="Li Y."/>
        </authorList>
    </citation>
    <scope>NUCLEOTIDE SEQUENCE [LARGE SCALE GENOMIC DNA]</scope>
    <source>
        <strain evidence="4">sk1b4</strain>
    </source>
</reference>
<evidence type="ECO:0000313" key="4">
    <source>
        <dbReference type="Proteomes" id="UP000245283"/>
    </source>
</evidence>
<keyword evidence="4" id="KW-1185">Reference proteome</keyword>
<feature type="region of interest" description="Disordered" evidence="1">
    <location>
        <begin position="356"/>
        <end position="386"/>
    </location>
</feature>
<dbReference type="InterPro" id="IPR002711">
    <property type="entry name" value="HNH"/>
</dbReference>
<gene>
    <name evidence="3" type="ORF">DD236_04565</name>
</gene>
<dbReference type="CDD" id="cd00085">
    <property type="entry name" value="HNHc"/>
    <property type="match status" value="1"/>
</dbReference>
<dbReference type="AlphaFoldDB" id="A0A2V1K951"/>
<comment type="caution">
    <text evidence="3">The sequence shown here is derived from an EMBL/GenBank/DDBJ whole genome shotgun (WGS) entry which is preliminary data.</text>
</comment>
<protein>
    <recommendedName>
        <fullName evidence="2">HNH nuclease domain-containing protein</fullName>
    </recommendedName>
</protein>
<evidence type="ECO:0000256" key="1">
    <source>
        <dbReference type="SAM" id="MobiDB-lite"/>
    </source>
</evidence>
<dbReference type="InterPro" id="IPR003615">
    <property type="entry name" value="HNH_nuc"/>
</dbReference>
<dbReference type="Gene3D" id="1.10.30.50">
    <property type="match status" value="1"/>
</dbReference>
<dbReference type="SMART" id="SM00507">
    <property type="entry name" value="HNHc"/>
    <property type="match status" value="1"/>
</dbReference>
<dbReference type="GO" id="GO:0008270">
    <property type="term" value="F:zinc ion binding"/>
    <property type="evidence" value="ECO:0007669"/>
    <property type="project" value="InterPro"/>
</dbReference>
<dbReference type="Proteomes" id="UP000245283">
    <property type="component" value="Unassembled WGS sequence"/>
</dbReference>
<dbReference type="Pfam" id="PF01844">
    <property type="entry name" value="HNH"/>
    <property type="match status" value="1"/>
</dbReference>
<dbReference type="GO" id="GO:0003676">
    <property type="term" value="F:nucleic acid binding"/>
    <property type="evidence" value="ECO:0007669"/>
    <property type="project" value="InterPro"/>
</dbReference>